<evidence type="ECO:0000313" key="3">
    <source>
        <dbReference type="Proteomes" id="UP000032180"/>
    </source>
</evidence>
<dbReference type="EnsemblPlants" id="LPERR08G11620.1">
    <property type="protein sequence ID" value="LPERR08G11620.1"/>
    <property type="gene ID" value="LPERR08G11620"/>
</dbReference>
<sequence>MPWGGGGAGRAISLVDFAMPMSHCFAMPKLDEFCYAYALLFLLCLRFCYANAQVRWILLYIYISFAMPKLDGWAGQRLQAGQKHRLQAGKAERLILMATQGDASSKRKAKSNDPGWKYGYWPVIGNRNLVECVLCGHRVNVGIKRLKEHIVGGYDDAIKCPKIQMIS</sequence>
<reference evidence="3" key="2">
    <citation type="submission" date="2013-12" db="EMBL/GenBank/DDBJ databases">
        <authorList>
            <person name="Yu Y."/>
            <person name="Lee S."/>
            <person name="de Baynast K."/>
            <person name="Wissotski M."/>
            <person name="Liu L."/>
            <person name="Talag J."/>
            <person name="Goicoechea J."/>
            <person name="Angelova A."/>
            <person name="Jetty R."/>
            <person name="Kudrna D."/>
            <person name="Golser W."/>
            <person name="Rivera L."/>
            <person name="Zhang J."/>
            <person name="Wing R."/>
        </authorList>
    </citation>
    <scope>NUCLEOTIDE SEQUENCE</scope>
</reference>
<dbReference type="HOGENOM" id="CLU_1596889_0_0_1"/>
<feature type="transmembrane region" description="Helical" evidence="1">
    <location>
        <begin position="35"/>
        <end position="63"/>
    </location>
</feature>
<name>A0A0D9X7P5_9ORYZ</name>
<evidence type="ECO:0000256" key="1">
    <source>
        <dbReference type="SAM" id="Phobius"/>
    </source>
</evidence>
<keyword evidence="1" id="KW-0812">Transmembrane</keyword>
<keyword evidence="1" id="KW-1133">Transmembrane helix</keyword>
<organism evidence="2 3">
    <name type="scientific">Leersia perrieri</name>
    <dbReference type="NCBI Taxonomy" id="77586"/>
    <lineage>
        <taxon>Eukaryota</taxon>
        <taxon>Viridiplantae</taxon>
        <taxon>Streptophyta</taxon>
        <taxon>Embryophyta</taxon>
        <taxon>Tracheophyta</taxon>
        <taxon>Spermatophyta</taxon>
        <taxon>Magnoliopsida</taxon>
        <taxon>Liliopsida</taxon>
        <taxon>Poales</taxon>
        <taxon>Poaceae</taxon>
        <taxon>BOP clade</taxon>
        <taxon>Oryzoideae</taxon>
        <taxon>Oryzeae</taxon>
        <taxon>Oryzinae</taxon>
        <taxon>Leersia</taxon>
    </lineage>
</organism>
<evidence type="ECO:0000313" key="2">
    <source>
        <dbReference type="EnsemblPlants" id="LPERR08G11620.1"/>
    </source>
</evidence>
<proteinExistence type="predicted"/>
<dbReference type="Proteomes" id="UP000032180">
    <property type="component" value="Chromosome 8"/>
</dbReference>
<dbReference type="Gramene" id="LPERR08G11620.1">
    <property type="protein sequence ID" value="LPERR08G11620.1"/>
    <property type="gene ID" value="LPERR08G11620"/>
</dbReference>
<reference evidence="2 3" key="1">
    <citation type="submission" date="2012-08" db="EMBL/GenBank/DDBJ databases">
        <title>Oryza genome evolution.</title>
        <authorList>
            <person name="Wing R.A."/>
        </authorList>
    </citation>
    <scope>NUCLEOTIDE SEQUENCE</scope>
</reference>
<keyword evidence="3" id="KW-1185">Reference proteome</keyword>
<reference evidence="2" key="3">
    <citation type="submission" date="2015-04" db="UniProtKB">
        <authorList>
            <consortium name="EnsemblPlants"/>
        </authorList>
    </citation>
    <scope>IDENTIFICATION</scope>
</reference>
<protein>
    <recommendedName>
        <fullName evidence="4">BED-type domain-containing protein</fullName>
    </recommendedName>
</protein>
<accession>A0A0D9X7P5</accession>
<evidence type="ECO:0008006" key="4">
    <source>
        <dbReference type="Google" id="ProtNLM"/>
    </source>
</evidence>
<keyword evidence="1" id="KW-0472">Membrane</keyword>
<dbReference type="AlphaFoldDB" id="A0A0D9X7P5"/>